<feature type="region of interest" description="Disordered" evidence="1">
    <location>
        <begin position="32"/>
        <end position="55"/>
    </location>
</feature>
<feature type="region of interest" description="Disordered" evidence="1">
    <location>
        <begin position="109"/>
        <end position="131"/>
    </location>
</feature>
<sequence>MEATLCLKSPRSTFLQSPRNCFLGRASRTSGFPHGGLHSTTRAQTHPLPSSARPPEARKVYDRSLASVVGTAAVAAALACAGVCIGPSWSKTRHALAAPWFNIPIQGSADRGLQDGRRDSQRSEQQKKSREVIASISERRHLPGFKIIPNYEQLKEYVEGHLRLSDEAWDTLVSKWKELKTGQDQIEIGLLLVDIYITKGNAAAAQDINERIKKKASPSDQRPQIRSVVISMISKDGEKKKNWEKFAQEIQEIANSPFSSLEEPKEEP</sequence>
<proteinExistence type="predicted"/>
<evidence type="ECO:0000313" key="2">
    <source>
        <dbReference type="EMBL" id="KAG0489411.1"/>
    </source>
</evidence>
<gene>
    <name evidence="2" type="ORF">HPP92_008222</name>
</gene>
<protein>
    <submittedName>
        <fullName evidence="2">Uncharacterized protein</fullName>
    </submittedName>
</protein>
<organism evidence="2 3">
    <name type="scientific">Vanilla planifolia</name>
    <name type="common">Vanilla</name>
    <dbReference type="NCBI Taxonomy" id="51239"/>
    <lineage>
        <taxon>Eukaryota</taxon>
        <taxon>Viridiplantae</taxon>
        <taxon>Streptophyta</taxon>
        <taxon>Embryophyta</taxon>
        <taxon>Tracheophyta</taxon>
        <taxon>Spermatophyta</taxon>
        <taxon>Magnoliopsida</taxon>
        <taxon>Liliopsida</taxon>
        <taxon>Asparagales</taxon>
        <taxon>Orchidaceae</taxon>
        <taxon>Vanilloideae</taxon>
        <taxon>Vanilleae</taxon>
        <taxon>Vanilla</taxon>
    </lineage>
</organism>
<dbReference type="Proteomes" id="UP000636800">
    <property type="component" value="Chromosome 3"/>
</dbReference>
<keyword evidence="3" id="KW-1185">Reference proteome</keyword>
<reference evidence="2 3" key="1">
    <citation type="journal article" date="2020" name="Nat. Food">
        <title>A phased Vanilla planifolia genome enables genetic improvement of flavour and production.</title>
        <authorList>
            <person name="Hasing T."/>
            <person name="Tang H."/>
            <person name="Brym M."/>
            <person name="Khazi F."/>
            <person name="Huang T."/>
            <person name="Chambers A.H."/>
        </authorList>
    </citation>
    <scope>NUCLEOTIDE SEQUENCE [LARGE SCALE GENOMIC DNA]</scope>
    <source>
        <tissue evidence="2">Leaf</tissue>
    </source>
</reference>
<name>A0A835RBP9_VANPL</name>
<dbReference type="OrthoDB" id="40902at2759"/>
<evidence type="ECO:0000313" key="3">
    <source>
        <dbReference type="Proteomes" id="UP000636800"/>
    </source>
</evidence>
<feature type="compositionally biased region" description="Polar residues" evidence="1">
    <location>
        <begin position="38"/>
        <end position="48"/>
    </location>
</feature>
<accession>A0A835RBP9</accession>
<dbReference type="AlphaFoldDB" id="A0A835RBP9"/>
<evidence type="ECO:0000256" key="1">
    <source>
        <dbReference type="SAM" id="MobiDB-lite"/>
    </source>
</evidence>
<comment type="caution">
    <text evidence="2">The sequence shown here is derived from an EMBL/GenBank/DDBJ whole genome shotgun (WGS) entry which is preliminary data.</text>
</comment>
<dbReference type="EMBL" id="JADCNL010000003">
    <property type="protein sequence ID" value="KAG0489411.1"/>
    <property type="molecule type" value="Genomic_DNA"/>
</dbReference>
<feature type="compositionally biased region" description="Basic and acidic residues" evidence="1">
    <location>
        <begin position="112"/>
        <end position="131"/>
    </location>
</feature>